<feature type="compositionally biased region" description="Basic and acidic residues" evidence="1">
    <location>
        <begin position="169"/>
        <end position="179"/>
    </location>
</feature>
<feature type="region of interest" description="Disordered" evidence="1">
    <location>
        <begin position="1"/>
        <end position="23"/>
    </location>
</feature>
<accession>A0ABY8FQV8</accession>
<sequence length="194" mass="21004">MTSAAAYAQEEEEIVRDREPDMGDVATTPLTDLNLSKDEIPQVLLTSVENPYATVASGECGAIGAAIAELDQVLGPDYDLQDVENDRISEGRIAQKIVGSFIPFRSILREITGAADHKRQFEEAIMAGMVRRGYLKGLGEASGCPYPSRPAFTQIAFNEDAEAIEVDKLTTKPGPREEPSSQAYASIPVVQKTD</sequence>
<feature type="region of interest" description="Disordered" evidence="1">
    <location>
        <begin position="169"/>
        <end position="194"/>
    </location>
</feature>
<proteinExistence type="predicted"/>
<evidence type="ECO:0000313" key="3">
    <source>
        <dbReference type="Proteomes" id="UP001215827"/>
    </source>
</evidence>
<dbReference type="RefSeq" id="WP_278015995.1">
    <property type="nucleotide sequence ID" value="NZ_CP121106.1"/>
</dbReference>
<dbReference type="EMBL" id="CP121106">
    <property type="protein sequence ID" value="WFL77237.1"/>
    <property type="molecule type" value="Genomic_DNA"/>
</dbReference>
<evidence type="ECO:0000256" key="1">
    <source>
        <dbReference type="SAM" id="MobiDB-lite"/>
    </source>
</evidence>
<dbReference type="Proteomes" id="UP001215827">
    <property type="component" value="Chromosome"/>
</dbReference>
<name>A0ABY8FQV8_9SPHN</name>
<gene>
    <name evidence="2" type="ORF">P7228_14785</name>
</gene>
<reference evidence="2 3" key="1">
    <citation type="submission" date="2023-03" db="EMBL/GenBank/DDBJ databases">
        <title>Altererythrobacter sp. CAU 1644 isolated from sand.</title>
        <authorList>
            <person name="Kim W."/>
        </authorList>
    </citation>
    <scope>NUCLEOTIDE SEQUENCE [LARGE SCALE GENOMIC DNA]</scope>
    <source>
        <strain evidence="2 3">CAU 1644</strain>
    </source>
</reference>
<keyword evidence="3" id="KW-1185">Reference proteome</keyword>
<protein>
    <submittedName>
        <fullName evidence="2">Uncharacterized protein</fullName>
    </submittedName>
</protein>
<organism evidence="2 3">
    <name type="scientific">Altererythrobacter arenosus</name>
    <dbReference type="NCBI Taxonomy" id="3032592"/>
    <lineage>
        <taxon>Bacteria</taxon>
        <taxon>Pseudomonadati</taxon>
        <taxon>Pseudomonadota</taxon>
        <taxon>Alphaproteobacteria</taxon>
        <taxon>Sphingomonadales</taxon>
        <taxon>Erythrobacteraceae</taxon>
        <taxon>Altererythrobacter</taxon>
    </lineage>
</organism>
<evidence type="ECO:0000313" key="2">
    <source>
        <dbReference type="EMBL" id="WFL77237.1"/>
    </source>
</evidence>